<reference evidence="1 2" key="1">
    <citation type="submission" date="2018-08" db="EMBL/GenBank/DDBJ databases">
        <title>Neisseria animalis ATCC 49930 complete genome.</title>
        <authorList>
            <person name="Veseli I.A."/>
            <person name="Mascarenhas dos Santos A.C."/>
            <person name="Buttler R."/>
            <person name="Pombert J.-F."/>
        </authorList>
    </citation>
    <scope>NUCLEOTIDE SEQUENCE [LARGE SCALE GENOMIC DNA]</scope>
    <source>
        <strain evidence="1 2">ATCC 49930</strain>
    </source>
</reference>
<evidence type="ECO:0000313" key="2">
    <source>
        <dbReference type="Proteomes" id="UP000325536"/>
    </source>
</evidence>
<dbReference type="KEGG" id="naq:D0T90_10230"/>
<evidence type="ECO:0000313" key="1">
    <source>
        <dbReference type="EMBL" id="QEY24798.1"/>
    </source>
</evidence>
<dbReference type="Proteomes" id="UP000325536">
    <property type="component" value="Chromosome"/>
</dbReference>
<gene>
    <name evidence="1" type="ORF">D0T90_10230</name>
</gene>
<accession>A0A5P3MTE5</accession>
<proteinExistence type="predicted"/>
<dbReference type="InterPro" id="IPR015422">
    <property type="entry name" value="PyrdxlP-dep_Trfase_small"/>
</dbReference>
<organism evidence="1 2">
    <name type="scientific">Neisseria animalis</name>
    <dbReference type="NCBI Taxonomy" id="492"/>
    <lineage>
        <taxon>Bacteria</taxon>
        <taxon>Pseudomonadati</taxon>
        <taxon>Pseudomonadota</taxon>
        <taxon>Betaproteobacteria</taxon>
        <taxon>Neisseriales</taxon>
        <taxon>Neisseriaceae</taxon>
        <taxon>Neisseria</taxon>
    </lineage>
</organism>
<dbReference type="Gene3D" id="3.90.1150.10">
    <property type="entry name" value="Aspartate Aminotransferase, domain 1"/>
    <property type="match status" value="1"/>
</dbReference>
<dbReference type="AlphaFoldDB" id="A0A5P3MTE5"/>
<name>A0A5P3MTE5_NEIAN</name>
<keyword evidence="2" id="KW-1185">Reference proteome</keyword>
<protein>
    <submittedName>
        <fullName evidence="1">Uncharacterized protein</fullName>
    </submittedName>
</protein>
<dbReference type="EMBL" id="CP031699">
    <property type="protein sequence ID" value="QEY24798.1"/>
    <property type="molecule type" value="Genomic_DNA"/>
</dbReference>
<sequence length="63" mass="6897">MPSENVSDGISAKPSQRVHALACTLHKQFMFHAGYACYVRIALVADVETCVRAAQTIVSLYRA</sequence>